<feature type="compositionally biased region" description="Acidic residues" evidence="1">
    <location>
        <begin position="597"/>
        <end position="608"/>
    </location>
</feature>
<gene>
    <name evidence="2" type="ORF">DFH07DRAFT_948595</name>
</gene>
<reference evidence="2" key="1">
    <citation type="submission" date="2023-03" db="EMBL/GenBank/DDBJ databases">
        <title>Massive genome expansion in bonnet fungi (Mycena s.s.) driven by repeated elements and novel gene families across ecological guilds.</title>
        <authorList>
            <consortium name="Lawrence Berkeley National Laboratory"/>
            <person name="Harder C.B."/>
            <person name="Miyauchi S."/>
            <person name="Viragh M."/>
            <person name="Kuo A."/>
            <person name="Thoen E."/>
            <person name="Andreopoulos B."/>
            <person name="Lu D."/>
            <person name="Skrede I."/>
            <person name="Drula E."/>
            <person name="Henrissat B."/>
            <person name="Morin E."/>
            <person name="Kohler A."/>
            <person name="Barry K."/>
            <person name="LaButti K."/>
            <person name="Morin E."/>
            <person name="Salamov A."/>
            <person name="Lipzen A."/>
            <person name="Mereny Z."/>
            <person name="Hegedus B."/>
            <person name="Baldrian P."/>
            <person name="Stursova M."/>
            <person name="Weitz H."/>
            <person name="Taylor A."/>
            <person name="Grigoriev I.V."/>
            <person name="Nagy L.G."/>
            <person name="Martin F."/>
            <person name="Kauserud H."/>
        </authorList>
    </citation>
    <scope>NUCLEOTIDE SEQUENCE</scope>
    <source>
        <strain evidence="2">CBHHK188m</strain>
    </source>
</reference>
<proteinExistence type="predicted"/>
<dbReference type="AlphaFoldDB" id="A0AAD7KEF3"/>
<feature type="compositionally biased region" description="Basic and acidic residues" evidence="1">
    <location>
        <begin position="566"/>
        <end position="577"/>
    </location>
</feature>
<evidence type="ECO:0000313" key="2">
    <source>
        <dbReference type="EMBL" id="KAJ7783583.1"/>
    </source>
</evidence>
<organism evidence="2 3">
    <name type="scientific">Mycena maculata</name>
    <dbReference type="NCBI Taxonomy" id="230809"/>
    <lineage>
        <taxon>Eukaryota</taxon>
        <taxon>Fungi</taxon>
        <taxon>Dikarya</taxon>
        <taxon>Basidiomycota</taxon>
        <taxon>Agaricomycotina</taxon>
        <taxon>Agaricomycetes</taxon>
        <taxon>Agaricomycetidae</taxon>
        <taxon>Agaricales</taxon>
        <taxon>Marasmiineae</taxon>
        <taxon>Mycenaceae</taxon>
        <taxon>Mycena</taxon>
    </lineage>
</organism>
<sequence>MSQLRPIKQKLDQEELHAVFDRDHWHFLHEDDVCHEVINYFDRSFTKLDPQEAVAVFSELEPAFVNYRTAEQNTVGHTDASTVEDFIFQVGVMFRTLEQSFSGFSAGRFADLKKSFIEREPPEEWLKTTFRIPEVCTRIINPFDVSPSAFKGLGSHSSSAPPSKKSRSAPAAPADSDDDFPADPGPGLRRSTRDSRPAPCGNYRTQNAEVVIDTTAPSPPSPKKTGKARQPNPPHESPAPTSETRYESDEDSIQVVSKPTDRHPVESPGESNPSAVEKANIHYKGRGSKVHGGLPSTPPIAPTVVPKHLVVSAALPVRLSHAMIASRAVACTNGAQSFPAMVALDRLEPVLATTSRRFNTHLKNLAHASRLVQVHQEFISRFLQDYLDSMKDFAFEFFQAEKVLSPAHFKQRFQDTESQDTIRDLFKRFEITFKDAREHYLLTHPVGEILENDDGEAMHILPVDPALTAPLERSAPPVLPDAICASYSTVDLSDSDMLTISATKRAGLLKTSPSTVAGPPSQLLESAPIVPSMKVGAPINARRDETSQPSVSSLSSSSKPNPFSRPPHDLQAVDRELSAPPSIATLRNEAPPSPETEPVDEPLDEVERDDWVSRAEPSSDTPYLFFWIILLVPPSAA</sequence>
<name>A0AAD7KEF3_9AGAR</name>
<feature type="compositionally biased region" description="Low complexity" evidence="1">
    <location>
        <begin position="547"/>
        <end position="562"/>
    </location>
</feature>
<accession>A0AAD7KEF3</accession>
<feature type="region of interest" description="Disordered" evidence="1">
    <location>
        <begin position="152"/>
        <end position="276"/>
    </location>
</feature>
<feature type="region of interest" description="Disordered" evidence="1">
    <location>
        <begin position="542"/>
        <end position="618"/>
    </location>
</feature>
<protein>
    <submittedName>
        <fullName evidence="2">Uncharacterized protein</fullName>
    </submittedName>
</protein>
<dbReference type="Proteomes" id="UP001215280">
    <property type="component" value="Unassembled WGS sequence"/>
</dbReference>
<comment type="caution">
    <text evidence="2">The sequence shown here is derived from an EMBL/GenBank/DDBJ whole genome shotgun (WGS) entry which is preliminary data.</text>
</comment>
<feature type="compositionally biased region" description="Low complexity" evidence="1">
    <location>
        <begin position="157"/>
        <end position="174"/>
    </location>
</feature>
<dbReference type="EMBL" id="JARJLG010000002">
    <property type="protein sequence ID" value="KAJ7783583.1"/>
    <property type="molecule type" value="Genomic_DNA"/>
</dbReference>
<evidence type="ECO:0000313" key="3">
    <source>
        <dbReference type="Proteomes" id="UP001215280"/>
    </source>
</evidence>
<evidence type="ECO:0000256" key="1">
    <source>
        <dbReference type="SAM" id="MobiDB-lite"/>
    </source>
</evidence>
<keyword evidence="3" id="KW-1185">Reference proteome</keyword>
<feature type="region of interest" description="Disordered" evidence="1">
    <location>
        <begin position="510"/>
        <end position="529"/>
    </location>
</feature>